<dbReference type="PANTHER" id="PTHR22683">
    <property type="entry name" value="SPORULATION PROTEIN RELATED"/>
    <property type="match status" value="1"/>
</dbReference>
<dbReference type="GO" id="GO:0051301">
    <property type="term" value="P:cell division"/>
    <property type="evidence" value="ECO:0007669"/>
    <property type="project" value="UniProtKB-KW"/>
</dbReference>
<sequence length="930" mass="97564">MPTTRDDPIVLPPAPAPPRRAPFPIVASVMPVVAAVAIWAVTGSFMALCFAALGPLMALASLVDGARGGRRRRREQQREHAEALARAAEQIARRHDAERTTLWRQCPDAAALLGDARRQWRVSSDALVVGRGRQPSAVRVTGGDDDDAAGLRLRAEHVEDAPVAIALEEGVAVLGDPVVAGAVARALVLQLCLGRPASDLRLVAAPAAERGWAQALPHWEPSAAQGRRRLAFIGEGEPAPPAEVVIATGAHGAEVPLACHAVLELGETPLAGRLITRGEICDLRVEALSLTQAEAVAAQLAARAMPVPTPHTHGGVVALADLLAGRAAGEPLGALGAVIGREAGEPAALDLVADGPHAVVVGTTGTGKSELLITWVTSLAATLPPDRVQFLLADFKGGTAFAPLAALPHVAGVITDLDEGGARRAVESLRAELRSREAALAAVGARDVSDPRADLSRLVIVVDEFAALLQEHPDLHALFTDIAARGRALGMHLVLGTQRAGGVLRDALVANCPLRVALRVAEPSESRVLLGTDEAAALPGGAEGRGLAWIRRVGDIRPRLTRIALSAPGDVGSAVARFAGRPRRPAPWQPPLPTQLSHHEAVALAGEPPADAILLGVADDPGRQRQTAVLLRPGVDRGLVVVGGPGTGRSSIAGLIAAAHPDAVVAPRDAEGAWDALERMERERPPLIVIDDVDAMLARFPPDYAHAVAERLEAVVRDAGDTGTTVVLTAARLTGSVMRFADLLPRRALLALPGRAEHVAAGGEPAGFDPHRAPGRAVLDGLEVQFVRGAPWVTSSDADADPGPAHWEPETSITAMVLRSARRRGEHLAAVWPRDVRVVMLDDVPPGLRLSALLRPGERVVLIGDGDAWQRQWGLLQEVRASAPLVVGADCATELRTIAGERELPPFARMRASRAWLVRDGLPPERVILP</sequence>
<evidence type="ECO:0000313" key="7">
    <source>
        <dbReference type="Proteomes" id="UP000680132"/>
    </source>
</evidence>
<feature type="domain" description="FtsK" evidence="5">
    <location>
        <begin position="344"/>
        <end position="527"/>
    </location>
</feature>
<name>A0A939TQM1_9MICO</name>
<protein>
    <submittedName>
        <fullName evidence="6">Cell division protein FtsK</fullName>
    </submittedName>
</protein>
<keyword evidence="4" id="KW-0472">Membrane</keyword>
<reference evidence="6" key="1">
    <citation type="submission" date="2021-03" db="EMBL/GenBank/DDBJ databases">
        <title>Microbacterium sp. nov., a novel actinobacterium isolated from cow dung.</title>
        <authorList>
            <person name="Zhang L."/>
        </authorList>
    </citation>
    <scope>NUCLEOTIDE SEQUENCE</scope>
    <source>
        <strain evidence="6">NEAU-LLB</strain>
    </source>
</reference>
<dbReference type="InterPro" id="IPR027417">
    <property type="entry name" value="P-loop_NTPase"/>
</dbReference>
<feature type="binding site" evidence="3">
    <location>
        <begin position="362"/>
        <end position="369"/>
    </location>
    <ligand>
        <name>ATP</name>
        <dbReference type="ChEBI" id="CHEBI:30616"/>
    </ligand>
</feature>
<keyword evidence="6" id="KW-0132">Cell division</keyword>
<dbReference type="InterPro" id="IPR003593">
    <property type="entry name" value="AAA+_ATPase"/>
</dbReference>
<keyword evidence="2 3" id="KW-0067">ATP-binding</keyword>
<evidence type="ECO:0000313" key="6">
    <source>
        <dbReference type="EMBL" id="MBO3663271.1"/>
    </source>
</evidence>
<dbReference type="SMART" id="SM00382">
    <property type="entry name" value="AAA"/>
    <property type="match status" value="2"/>
</dbReference>
<gene>
    <name evidence="6" type="ORF">J5V96_07070</name>
</gene>
<dbReference type="Gene3D" id="3.40.50.300">
    <property type="entry name" value="P-loop containing nucleotide triphosphate hydrolases"/>
    <property type="match status" value="3"/>
</dbReference>
<dbReference type="InterPro" id="IPR002543">
    <property type="entry name" value="FtsK_dom"/>
</dbReference>
<comment type="caution">
    <text evidence="6">The sequence shown here is derived from an EMBL/GenBank/DDBJ whole genome shotgun (WGS) entry which is preliminary data.</text>
</comment>
<feature type="transmembrane region" description="Helical" evidence="4">
    <location>
        <begin position="21"/>
        <end position="39"/>
    </location>
</feature>
<evidence type="ECO:0000256" key="1">
    <source>
        <dbReference type="ARBA" id="ARBA00022741"/>
    </source>
</evidence>
<keyword evidence="4" id="KW-0812">Transmembrane</keyword>
<evidence type="ECO:0000256" key="4">
    <source>
        <dbReference type="SAM" id="Phobius"/>
    </source>
</evidence>
<dbReference type="InterPro" id="IPR050206">
    <property type="entry name" value="FtsK/SpoIIIE/SftA"/>
</dbReference>
<dbReference type="GO" id="GO:0005524">
    <property type="term" value="F:ATP binding"/>
    <property type="evidence" value="ECO:0007669"/>
    <property type="project" value="UniProtKB-UniRule"/>
</dbReference>
<dbReference type="SUPFAM" id="SSF52540">
    <property type="entry name" value="P-loop containing nucleoside triphosphate hydrolases"/>
    <property type="match status" value="2"/>
</dbReference>
<proteinExistence type="predicted"/>
<keyword evidence="6" id="KW-0131">Cell cycle</keyword>
<dbReference type="AlphaFoldDB" id="A0A939TQM1"/>
<dbReference type="CDD" id="cd01127">
    <property type="entry name" value="TrwB_TraG_TraD_VirD4"/>
    <property type="match status" value="1"/>
</dbReference>
<evidence type="ECO:0000256" key="3">
    <source>
        <dbReference type="PROSITE-ProRule" id="PRU00289"/>
    </source>
</evidence>
<accession>A0A939TQM1</accession>
<dbReference type="Pfam" id="PF01580">
    <property type="entry name" value="FtsK_SpoIIIE"/>
    <property type="match status" value="1"/>
</dbReference>
<organism evidence="6 7">
    <name type="scientific">Microbacterium stercoris</name>
    <dbReference type="NCBI Taxonomy" id="2820289"/>
    <lineage>
        <taxon>Bacteria</taxon>
        <taxon>Bacillati</taxon>
        <taxon>Actinomycetota</taxon>
        <taxon>Actinomycetes</taxon>
        <taxon>Micrococcales</taxon>
        <taxon>Microbacteriaceae</taxon>
        <taxon>Microbacterium</taxon>
    </lineage>
</organism>
<evidence type="ECO:0000256" key="2">
    <source>
        <dbReference type="ARBA" id="ARBA00022840"/>
    </source>
</evidence>
<dbReference type="RefSeq" id="WP_208502086.1">
    <property type="nucleotide sequence ID" value="NZ_JAGFOA010000002.1"/>
</dbReference>
<keyword evidence="7" id="KW-1185">Reference proteome</keyword>
<dbReference type="PANTHER" id="PTHR22683:SF1">
    <property type="entry name" value="TYPE VII SECRETION SYSTEM PROTEIN ESSC"/>
    <property type="match status" value="1"/>
</dbReference>
<keyword evidence="4" id="KW-1133">Transmembrane helix</keyword>
<dbReference type="EMBL" id="JAGFOA010000002">
    <property type="protein sequence ID" value="MBO3663271.1"/>
    <property type="molecule type" value="Genomic_DNA"/>
</dbReference>
<keyword evidence="1 3" id="KW-0547">Nucleotide-binding</keyword>
<dbReference type="GO" id="GO:0003677">
    <property type="term" value="F:DNA binding"/>
    <property type="evidence" value="ECO:0007669"/>
    <property type="project" value="InterPro"/>
</dbReference>
<dbReference type="CDD" id="cd01120">
    <property type="entry name" value="RecA-like_superfamily"/>
    <property type="match status" value="1"/>
</dbReference>
<dbReference type="Proteomes" id="UP000680132">
    <property type="component" value="Unassembled WGS sequence"/>
</dbReference>
<dbReference type="PROSITE" id="PS50901">
    <property type="entry name" value="FTSK"/>
    <property type="match status" value="1"/>
</dbReference>
<evidence type="ECO:0000259" key="5">
    <source>
        <dbReference type="PROSITE" id="PS50901"/>
    </source>
</evidence>